<evidence type="ECO:0000313" key="1">
    <source>
        <dbReference type="EMBL" id="KGM12893.1"/>
    </source>
</evidence>
<accession>A0A0A0BWX2</accession>
<comment type="caution">
    <text evidence="1">The sequence shown here is derived from an EMBL/GenBank/DDBJ whole genome shotgun (WGS) entry which is preliminary data.</text>
</comment>
<name>A0A0A0BWX2_9CELL</name>
<reference evidence="1 2" key="1">
    <citation type="submission" date="2013-08" db="EMBL/GenBank/DDBJ databases">
        <title>Genome sequencing of Cellulomonas bogoriensis 69B4.</title>
        <authorList>
            <person name="Chen F."/>
            <person name="Li Y."/>
            <person name="Wang G."/>
        </authorList>
    </citation>
    <scope>NUCLEOTIDE SEQUENCE [LARGE SCALE GENOMIC DNA]</scope>
    <source>
        <strain evidence="1 2">69B4</strain>
    </source>
</reference>
<dbReference type="RefSeq" id="WP_035060512.1">
    <property type="nucleotide sequence ID" value="NZ_AXCZ01000085.1"/>
</dbReference>
<keyword evidence="2" id="KW-1185">Reference proteome</keyword>
<dbReference type="Proteomes" id="UP000054314">
    <property type="component" value="Unassembled WGS sequence"/>
</dbReference>
<protein>
    <submittedName>
        <fullName evidence="1">Uncharacterized protein</fullName>
    </submittedName>
</protein>
<gene>
    <name evidence="1" type="ORF">N869_01065</name>
</gene>
<organism evidence="1 2">
    <name type="scientific">Cellulomonas bogoriensis 69B4 = DSM 16987</name>
    <dbReference type="NCBI Taxonomy" id="1386082"/>
    <lineage>
        <taxon>Bacteria</taxon>
        <taxon>Bacillati</taxon>
        <taxon>Actinomycetota</taxon>
        <taxon>Actinomycetes</taxon>
        <taxon>Micrococcales</taxon>
        <taxon>Cellulomonadaceae</taxon>
        <taxon>Cellulomonas</taxon>
    </lineage>
</organism>
<sequence length="122" mass="13218">MTAPRTRRQFPTLTAALADFGVPQENWPKIQEIVADLDLAQFWIPPSRAHISTAGATGPIKAYIGKGSIDIPQPGGEPLRHWLPVNSPNPSGPRAAVRELPVQVCPAHHMQLPANGQCEDCE</sequence>
<evidence type="ECO:0000313" key="2">
    <source>
        <dbReference type="Proteomes" id="UP000054314"/>
    </source>
</evidence>
<proteinExistence type="predicted"/>
<dbReference type="AlphaFoldDB" id="A0A0A0BWX2"/>
<dbReference type="EMBL" id="AXCZ01000085">
    <property type="protein sequence ID" value="KGM12893.1"/>
    <property type="molecule type" value="Genomic_DNA"/>
</dbReference>
<dbReference type="OrthoDB" id="3776844at2"/>